<dbReference type="GO" id="GO:0004176">
    <property type="term" value="F:ATP-dependent peptidase activity"/>
    <property type="evidence" value="ECO:0007669"/>
    <property type="project" value="UniProtKB-UniRule"/>
</dbReference>
<dbReference type="Pfam" id="PF05362">
    <property type="entry name" value="Lon_C"/>
    <property type="match status" value="1"/>
</dbReference>
<dbReference type="STRING" id="1291764.GCA_001311235_02156"/>
<dbReference type="InterPro" id="IPR036034">
    <property type="entry name" value="PDZ_sf"/>
</dbReference>
<feature type="active site" evidence="1">
    <location>
        <position position="247"/>
    </location>
</feature>
<keyword evidence="2" id="KW-1133">Transmembrane helix</keyword>
<sequence>MKNEKSTPSLNSKKRSKLLKRILMIGLPILAVIALIVPTNNYIEVPGTTESVNQMVKVDGKKDQSKGNFYLTTVEIAQANLAMMIYAHFNSFATIYSAEDLMGNLSNSQYDLVNQFYMQTAQNTAIYQAFKQAKMPYELKYDGVYVLDISKNSTFNDKLQIADTVTEVNGKSFKSSEEMMKFIQKQKVGDPVNIKVTRIDGGNHSFDGHFVKISTGKTGIGISLVDHTEVITTPKVTIDAGQIGGPSAGMMFTLEIYSQITGKNLRDGREIAGTGTINSDGSIGQIGGVDKKIATASKEGANLFLVPDSGSKKADDNNYLAAKAAAKKLNTKMKIIPVKTLQDAITYLETGKIND</sequence>
<evidence type="ECO:0000313" key="4">
    <source>
        <dbReference type="EMBL" id="PCR99693.1"/>
    </source>
</evidence>
<dbReference type="GO" id="GO:0005524">
    <property type="term" value="F:ATP binding"/>
    <property type="evidence" value="ECO:0007669"/>
    <property type="project" value="InterPro"/>
</dbReference>
<dbReference type="InterPro" id="IPR001478">
    <property type="entry name" value="PDZ"/>
</dbReference>
<gene>
    <name evidence="4" type="ORF">RT41_GL001806</name>
</gene>
<evidence type="ECO:0000313" key="5">
    <source>
        <dbReference type="Proteomes" id="UP000218181"/>
    </source>
</evidence>
<feature type="active site" evidence="1">
    <location>
        <position position="292"/>
    </location>
</feature>
<evidence type="ECO:0000256" key="1">
    <source>
        <dbReference type="PROSITE-ProRule" id="PRU01122"/>
    </source>
</evidence>
<evidence type="ECO:0000256" key="2">
    <source>
        <dbReference type="SAM" id="Phobius"/>
    </source>
</evidence>
<dbReference type="InterPro" id="IPR027065">
    <property type="entry name" value="Lon_Prtase"/>
</dbReference>
<comment type="similarity">
    <text evidence="1">Belongs to the peptidase S16 family.</text>
</comment>
<dbReference type="NCBIfam" id="NF041438">
    <property type="entry name" value="SepM_fam_S16"/>
    <property type="match status" value="1"/>
</dbReference>
<dbReference type="PANTHER" id="PTHR10046">
    <property type="entry name" value="ATP DEPENDENT LON PROTEASE FAMILY MEMBER"/>
    <property type="match status" value="1"/>
</dbReference>
<comment type="caution">
    <text evidence="4">The sequence shown here is derived from an EMBL/GenBank/DDBJ whole genome shotgun (WGS) entry which is preliminary data.</text>
</comment>
<dbReference type="OrthoDB" id="2356897at2"/>
<name>A0A2A5RKJ9_9LACT</name>
<keyword evidence="2" id="KW-0472">Membrane</keyword>
<dbReference type="Pfam" id="PF13180">
    <property type="entry name" value="PDZ_2"/>
    <property type="match status" value="1"/>
</dbReference>
<dbReference type="InterPro" id="IPR020568">
    <property type="entry name" value="Ribosomal_Su5_D2-typ_SF"/>
</dbReference>
<accession>A0A2A5RKJ9</accession>
<dbReference type="Proteomes" id="UP000218181">
    <property type="component" value="Unassembled WGS sequence"/>
</dbReference>
<feature type="domain" description="Lon proteolytic" evidence="3">
    <location>
        <begin position="239"/>
        <end position="351"/>
    </location>
</feature>
<dbReference type="EC" id="3.4.21.53" evidence="1"/>
<protein>
    <recommendedName>
        <fullName evidence="1">endopeptidase La</fullName>
        <ecNumber evidence="1">3.4.21.53</ecNumber>
    </recommendedName>
</protein>
<keyword evidence="5" id="KW-1185">Reference proteome</keyword>
<dbReference type="GO" id="GO:0030163">
    <property type="term" value="P:protein catabolic process"/>
    <property type="evidence" value="ECO:0007669"/>
    <property type="project" value="InterPro"/>
</dbReference>
<dbReference type="Gene3D" id="3.30.230.10">
    <property type="match status" value="1"/>
</dbReference>
<dbReference type="InterPro" id="IPR008269">
    <property type="entry name" value="Lon_proteolytic"/>
</dbReference>
<dbReference type="PROSITE" id="PS51786">
    <property type="entry name" value="LON_PROTEOLYTIC"/>
    <property type="match status" value="1"/>
</dbReference>
<keyword evidence="1" id="KW-0645">Protease</keyword>
<keyword evidence="1" id="KW-0720">Serine protease</keyword>
<proteinExistence type="inferred from homology"/>
<dbReference type="SUPFAM" id="SSF50156">
    <property type="entry name" value="PDZ domain-like"/>
    <property type="match status" value="1"/>
</dbReference>
<dbReference type="InterPro" id="IPR014721">
    <property type="entry name" value="Ribsml_uS5_D2-typ_fold_subgr"/>
</dbReference>
<organism evidence="4 5">
    <name type="scientific">Lactococcus fujiensis JCM 16395</name>
    <dbReference type="NCBI Taxonomy" id="1291764"/>
    <lineage>
        <taxon>Bacteria</taxon>
        <taxon>Bacillati</taxon>
        <taxon>Bacillota</taxon>
        <taxon>Bacilli</taxon>
        <taxon>Lactobacillales</taxon>
        <taxon>Streptococcaceae</taxon>
        <taxon>Lactococcus</taxon>
    </lineage>
</organism>
<dbReference type="SUPFAM" id="SSF54211">
    <property type="entry name" value="Ribosomal protein S5 domain 2-like"/>
    <property type="match status" value="1"/>
</dbReference>
<feature type="transmembrane region" description="Helical" evidence="2">
    <location>
        <begin position="21"/>
        <end position="43"/>
    </location>
</feature>
<dbReference type="EMBL" id="JXJU01000007">
    <property type="protein sequence ID" value="PCR99693.1"/>
    <property type="molecule type" value="Genomic_DNA"/>
</dbReference>
<evidence type="ECO:0000259" key="3">
    <source>
        <dbReference type="PROSITE" id="PS51786"/>
    </source>
</evidence>
<keyword evidence="2" id="KW-0812">Transmembrane</keyword>
<keyword evidence="1" id="KW-0378">Hydrolase</keyword>
<comment type="catalytic activity">
    <reaction evidence="1">
        <text>Hydrolysis of proteins in presence of ATP.</text>
        <dbReference type="EC" id="3.4.21.53"/>
    </reaction>
</comment>
<dbReference type="GO" id="GO:0006508">
    <property type="term" value="P:proteolysis"/>
    <property type="evidence" value="ECO:0007669"/>
    <property type="project" value="UniProtKB-KW"/>
</dbReference>
<dbReference type="RefSeq" id="WP_096818403.1">
    <property type="nucleotide sequence ID" value="NZ_JXJU01000007.1"/>
</dbReference>
<dbReference type="AlphaFoldDB" id="A0A2A5RKJ9"/>
<dbReference type="GO" id="GO:0004252">
    <property type="term" value="F:serine-type endopeptidase activity"/>
    <property type="evidence" value="ECO:0007669"/>
    <property type="project" value="UniProtKB-UniRule"/>
</dbReference>
<reference evidence="4 5" key="1">
    <citation type="submission" date="2014-12" db="EMBL/GenBank/DDBJ databases">
        <title>Draft genome sequences of 10 type strains of Lactococcus.</title>
        <authorList>
            <person name="Sun Z."/>
            <person name="Zhong Z."/>
            <person name="Liu W."/>
            <person name="Zhang W."/>
            <person name="Zhang H."/>
        </authorList>
    </citation>
    <scope>NUCLEOTIDE SEQUENCE [LARGE SCALE GENOMIC DNA]</scope>
    <source>
        <strain evidence="4 5">JCM 16395</strain>
    </source>
</reference>